<dbReference type="InterPro" id="IPR013424">
    <property type="entry name" value="Ice-binding_C"/>
</dbReference>
<dbReference type="NCBIfam" id="TIGR02595">
    <property type="entry name" value="PEP_CTERM"/>
    <property type="match status" value="1"/>
</dbReference>
<name>X1CKZ8_9ZZZZ</name>
<dbReference type="AlphaFoldDB" id="X1CKZ8"/>
<evidence type="ECO:0000259" key="1">
    <source>
        <dbReference type="Pfam" id="PF07589"/>
    </source>
</evidence>
<sequence length="140" mass="15071">MTYNNDKRAGGLGVSYSVTLSSDAALYCLIDDRYINSLGDPPFQWLSDGSAGAVFTDTGLRLGQSDRHINEFWVYVANVSAGTYTFGSTYDYDPSNSRSFYGIAAGTDYNSASTPVPEPATVFILGLGFLVFVGKSRTKA</sequence>
<gene>
    <name evidence="2" type="ORF">S01H4_38716</name>
</gene>
<comment type="caution">
    <text evidence="2">The sequence shown here is derived from an EMBL/GenBank/DDBJ whole genome shotgun (WGS) entry which is preliminary data.</text>
</comment>
<evidence type="ECO:0000313" key="2">
    <source>
        <dbReference type="EMBL" id="GAG93687.1"/>
    </source>
</evidence>
<dbReference type="Pfam" id="PF07589">
    <property type="entry name" value="PEP-CTERM"/>
    <property type="match status" value="1"/>
</dbReference>
<dbReference type="EMBL" id="BART01020901">
    <property type="protein sequence ID" value="GAG93687.1"/>
    <property type="molecule type" value="Genomic_DNA"/>
</dbReference>
<reference evidence="2" key="1">
    <citation type="journal article" date="2014" name="Front. Microbiol.">
        <title>High frequency of phylogenetically diverse reductive dehalogenase-homologous genes in deep subseafloor sedimentary metagenomes.</title>
        <authorList>
            <person name="Kawai M."/>
            <person name="Futagami T."/>
            <person name="Toyoda A."/>
            <person name="Takaki Y."/>
            <person name="Nishi S."/>
            <person name="Hori S."/>
            <person name="Arai W."/>
            <person name="Tsubouchi T."/>
            <person name="Morono Y."/>
            <person name="Uchiyama I."/>
            <person name="Ito T."/>
            <person name="Fujiyama A."/>
            <person name="Inagaki F."/>
            <person name="Takami H."/>
        </authorList>
    </citation>
    <scope>NUCLEOTIDE SEQUENCE</scope>
    <source>
        <strain evidence="2">Expedition CK06-06</strain>
    </source>
</reference>
<protein>
    <recommendedName>
        <fullName evidence="1">Ice-binding protein C-terminal domain-containing protein</fullName>
    </recommendedName>
</protein>
<accession>X1CKZ8</accession>
<organism evidence="2">
    <name type="scientific">marine sediment metagenome</name>
    <dbReference type="NCBI Taxonomy" id="412755"/>
    <lineage>
        <taxon>unclassified sequences</taxon>
        <taxon>metagenomes</taxon>
        <taxon>ecological metagenomes</taxon>
    </lineage>
</organism>
<proteinExistence type="predicted"/>
<feature type="domain" description="Ice-binding protein C-terminal" evidence="1">
    <location>
        <begin position="115"/>
        <end position="135"/>
    </location>
</feature>